<feature type="transmembrane region" description="Helical" evidence="7">
    <location>
        <begin position="315"/>
        <end position="332"/>
    </location>
</feature>
<feature type="transmembrane region" description="Helical" evidence="7">
    <location>
        <begin position="420"/>
        <end position="438"/>
    </location>
</feature>
<comment type="caution">
    <text evidence="9">The sequence shown here is derived from an EMBL/GenBank/DDBJ whole genome shotgun (WGS) entry which is preliminary data.</text>
</comment>
<feature type="transmembrane region" description="Helical" evidence="7">
    <location>
        <begin position="178"/>
        <end position="199"/>
    </location>
</feature>
<dbReference type="PANTHER" id="PTHR42718">
    <property type="entry name" value="MAJOR FACILITATOR SUPERFAMILY MULTIDRUG TRANSPORTER MFSC"/>
    <property type="match status" value="1"/>
</dbReference>
<sequence length="496" mass="51097">MSASPSRPARPPRTRTRTKPNRWLALGVLALTQLVVVLDGTIVNIALPQAQLELDLTDGQRQWVVTAYALAFGALLLLGGRIADYWGRKRTYLVGMLGFGVASAFGGLAQNGVELIVARGLQGAFAALLAPAALALLTVTFTHGRDRNTAFAVFGTIAGAGAAVGLVLGGVLTEYADWRWCLLVNVFFIVVGLIGGMLLVTESKAEGDNRYDVLGAITVTLGLGSLVYGFSLAEHGWGSPDTIGFLALGVGLLVLFVFIETRVAQPLLPLRVVLDRVRGGAFLIQAIAGSVMIGATLYLAFHLQIVLGLPPLEAGLANLPLTVAIMIVAPFATKALPVIGPRPLMIAGPLIVAAGLLYLSRITADGDYFVQVLPGLVIMGVGMALVFVPLQNLALTGVAPHDAGAASATANSAMQIGGSIGLSVFTAIYAAAVAGVTVTDAATQLSAFTAGYSATFVAAAVAMVAAAAIAVIFIRVGKPAPEKTTASEGDYLPVGM</sequence>
<dbReference type="EMBL" id="JANLCJ010000005">
    <property type="protein sequence ID" value="MCS5734986.1"/>
    <property type="molecule type" value="Genomic_DNA"/>
</dbReference>
<dbReference type="Pfam" id="PF07690">
    <property type="entry name" value="MFS_1"/>
    <property type="match status" value="1"/>
</dbReference>
<feature type="domain" description="Major facilitator superfamily (MFS) profile" evidence="8">
    <location>
        <begin position="25"/>
        <end position="478"/>
    </location>
</feature>
<dbReference type="PROSITE" id="PS50850">
    <property type="entry name" value="MFS"/>
    <property type="match status" value="1"/>
</dbReference>
<feature type="transmembrane region" description="Helical" evidence="7">
    <location>
        <begin position="450"/>
        <end position="474"/>
    </location>
</feature>
<evidence type="ECO:0000313" key="10">
    <source>
        <dbReference type="Proteomes" id="UP001165586"/>
    </source>
</evidence>
<feature type="transmembrane region" description="Helical" evidence="7">
    <location>
        <begin position="211"/>
        <end position="230"/>
    </location>
</feature>
<evidence type="ECO:0000259" key="8">
    <source>
        <dbReference type="PROSITE" id="PS50850"/>
    </source>
</evidence>
<dbReference type="Gene3D" id="1.20.1250.20">
    <property type="entry name" value="MFS general substrate transporter like domains"/>
    <property type="match status" value="1"/>
</dbReference>
<dbReference type="InterPro" id="IPR005829">
    <property type="entry name" value="Sugar_transporter_CS"/>
</dbReference>
<reference evidence="9" key="1">
    <citation type="submission" date="2022-08" db="EMBL/GenBank/DDBJ databases">
        <authorList>
            <person name="Deng Y."/>
            <person name="Han X.-F."/>
            <person name="Zhang Y.-Q."/>
        </authorList>
    </citation>
    <scope>NUCLEOTIDE SEQUENCE</scope>
    <source>
        <strain evidence="9">CPCC 203386</strain>
    </source>
</reference>
<evidence type="ECO:0000256" key="2">
    <source>
        <dbReference type="ARBA" id="ARBA00022448"/>
    </source>
</evidence>
<comment type="subcellular location">
    <subcellularLocation>
        <location evidence="1">Cell membrane</location>
        <topology evidence="1">Multi-pass membrane protein</topology>
    </subcellularLocation>
</comment>
<feature type="transmembrane region" description="Helical" evidence="7">
    <location>
        <begin position="23"/>
        <end position="43"/>
    </location>
</feature>
<dbReference type="InterPro" id="IPR020846">
    <property type="entry name" value="MFS_dom"/>
</dbReference>
<feature type="transmembrane region" description="Helical" evidence="7">
    <location>
        <begin position="63"/>
        <end position="80"/>
    </location>
</feature>
<keyword evidence="5 7" id="KW-1133">Transmembrane helix</keyword>
<feature type="transmembrane region" description="Helical" evidence="7">
    <location>
        <begin position="280"/>
        <end position="303"/>
    </location>
</feature>
<keyword evidence="10" id="KW-1185">Reference proteome</keyword>
<dbReference type="Proteomes" id="UP001165586">
    <property type="component" value="Unassembled WGS sequence"/>
</dbReference>
<keyword evidence="6 7" id="KW-0472">Membrane</keyword>
<dbReference type="SUPFAM" id="SSF103473">
    <property type="entry name" value="MFS general substrate transporter"/>
    <property type="match status" value="1"/>
</dbReference>
<dbReference type="Gene3D" id="1.20.1720.10">
    <property type="entry name" value="Multidrug resistance protein D"/>
    <property type="match status" value="1"/>
</dbReference>
<keyword evidence="2" id="KW-0813">Transport</keyword>
<evidence type="ECO:0000256" key="7">
    <source>
        <dbReference type="SAM" id="Phobius"/>
    </source>
</evidence>
<dbReference type="InterPro" id="IPR036259">
    <property type="entry name" value="MFS_trans_sf"/>
</dbReference>
<evidence type="ECO:0000256" key="3">
    <source>
        <dbReference type="ARBA" id="ARBA00022475"/>
    </source>
</evidence>
<dbReference type="PANTHER" id="PTHR42718:SF46">
    <property type="entry name" value="BLR6921 PROTEIN"/>
    <property type="match status" value="1"/>
</dbReference>
<accession>A0ABT2H4Y9</accession>
<dbReference type="RefSeq" id="WP_259539895.1">
    <property type="nucleotide sequence ID" value="NZ_JANLCJ010000005.1"/>
</dbReference>
<evidence type="ECO:0000256" key="4">
    <source>
        <dbReference type="ARBA" id="ARBA00022692"/>
    </source>
</evidence>
<dbReference type="CDD" id="cd17321">
    <property type="entry name" value="MFS_MMR_MDR_like"/>
    <property type="match status" value="1"/>
</dbReference>
<keyword evidence="3" id="KW-1003">Cell membrane</keyword>
<evidence type="ECO:0000256" key="5">
    <source>
        <dbReference type="ARBA" id="ARBA00022989"/>
    </source>
</evidence>
<feature type="transmembrane region" description="Helical" evidence="7">
    <location>
        <begin position="151"/>
        <end position="172"/>
    </location>
</feature>
<feature type="transmembrane region" description="Helical" evidence="7">
    <location>
        <begin position="344"/>
        <end position="362"/>
    </location>
</feature>
<evidence type="ECO:0000313" key="9">
    <source>
        <dbReference type="EMBL" id="MCS5734986.1"/>
    </source>
</evidence>
<keyword evidence="4 7" id="KW-0812">Transmembrane</keyword>
<feature type="transmembrane region" description="Helical" evidence="7">
    <location>
        <begin position="368"/>
        <end position="388"/>
    </location>
</feature>
<protein>
    <submittedName>
        <fullName evidence="9">MFS transporter</fullName>
    </submittedName>
</protein>
<evidence type="ECO:0000256" key="6">
    <source>
        <dbReference type="ARBA" id="ARBA00023136"/>
    </source>
</evidence>
<organism evidence="9 10">
    <name type="scientific">Herbiconiux daphne</name>
    <dbReference type="NCBI Taxonomy" id="2970914"/>
    <lineage>
        <taxon>Bacteria</taxon>
        <taxon>Bacillati</taxon>
        <taxon>Actinomycetota</taxon>
        <taxon>Actinomycetes</taxon>
        <taxon>Micrococcales</taxon>
        <taxon>Microbacteriaceae</taxon>
        <taxon>Herbiconiux</taxon>
    </lineage>
</organism>
<feature type="transmembrane region" description="Helical" evidence="7">
    <location>
        <begin position="242"/>
        <end position="259"/>
    </location>
</feature>
<feature type="transmembrane region" description="Helical" evidence="7">
    <location>
        <begin position="121"/>
        <end position="139"/>
    </location>
</feature>
<proteinExistence type="predicted"/>
<dbReference type="PROSITE" id="PS00216">
    <property type="entry name" value="SUGAR_TRANSPORT_1"/>
    <property type="match status" value="1"/>
</dbReference>
<evidence type="ECO:0000256" key="1">
    <source>
        <dbReference type="ARBA" id="ARBA00004651"/>
    </source>
</evidence>
<name>A0ABT2H4Y9_9MICO</name>
<gene>
    <name evidence="9" type="ORF">N1032_14670</name>
</gene>
<feature type="transmembrane region" description="Helical" evidence="7">
    <location>
        <begin position="92"/>
        <end position="109"/>
    </location>
</feature>
<dbReference type="InterPro" id="IPR011701">
    <property type="entry name" value="MFS"/>
</dbReference>